<dbReference type="InterPro" id="IPR036047">
    <property type="entry name" value="F-box-like_dom_sf"/>
</dbReference>
<dbReference type="PANTHER" id="PTHR32133">
    <property type="entry name" value="OS07G0120400 PROTEIN"/>
    <property type="match status" value="1"/>
</dbReference>
<evidence type="ECO:0000256" key="1">
    <source>
        <dbReference type="SAM" id="MobiDB-lite"/>
    </source>
</evidence>
<sequence length="648" mass="72195">MPPPATPRALPEELVEEIFLRLPPTEPASLVRASLASKPWLSLLTGRRFNDRYREFHGSPPMLGFLYHWPRYSEPREEDILLPFIATTNFAPRIPGDEHWVDGSVVLDCRHGRVLLCDMDSIPLQFIAWDPMTGCQSWLRGPEDYASVHGAVICAVSGCNHRACHDGPFRVILVGLRNEGDGCVAYAHMSLPGVGEWSKPCPGLDLEGESAYIFDRPSVFTEDALYFIVAYDDDEDGNEDDDDEDDDEDDDDDDDDDDNDDDYYEDEDDYDDDDDDDNNNDNDGDGDDDGDGDEDDDDDDDDHDHGVGDNEDGNYITILNRRRALSCAAAPPRAAAAALSPVPPPPPLEPPPRRAPLHLDVAMQSPASSISSGSNPFVGPDMALIRDLNIADHVPVTLSQTTASYSPWKRYFSLVFREFLLHSHVDGSVDSRLMVNDEEWMIIDATIIRWFYLTISTDLFHTVVADEDDARAVWTKLNGLFTDNKLQRKVLLHGEFYGCHQLDSSIDDYCMRLKKIADELRDLGEPIGDELLITTFTAGLHEDYGNAASNLTLLPDPTFPKVVAYLKIEERRLRMVRARATHTALTTGTRAGPAPLVSRPPPGFPHPPAYQQAPPPPPPPAQPANNNNRHRGGRRGGRQQQQQPPQAQ</sequence>
<dbReference type="PANTHER" id="PTHR32133:SF386">
    <property type="entry name" value="F-BOX DOMAIN-CONTAINING PROTEIN"/>
    <property type="match status" value="1"/>
</dbReference>
<accession>A0AAD8VFD9</accession>
<dbReference type="Pfam" id="PF00646">
    <property type="entry name" value="F-box"/>
    <property type="match status" value="1"/>
</dbReference>
<name>A0AAD8VFD9_LOLMU</name>
<gene>
    <name evidence="3" type="ORF">QYE76_029330</name>
</gene>
<evidence type="ECO:0000313" key="4">
    <source>
        <dbReference type="Proteomes" id="UP001231189"/>
    </source>
</evidence>
<dbReference type="EMBL" id="JAUUTY010000007">
    <property type="protein sequence ID" value="KAK1605657.1"/>
    <property type="molecule type" value="Genomic_DNA"/>
</dbReference>
<dbReference type="AlphaFoldDB" id="A0AAD8VFD9"/>
<dbReference type="Pfam" id="PF14223">
    <property type="entry name" value="Retrotran_gag_2"/>
    <property type="match status" value="1"/>
</dbReference>
<feature type="region of interest" description="Disordered" evidence="1">
    <location>
        <begin position="582"/>
        <end position="648"/>
    </location>
</feature>
<organism evidence="3 4">
    <name type="scientific">Lolium multiflorum</name>
    <name type="common">Italian ryegrass</name>
    <name type="synonym">Lolium perenne subsp. multiflorum</name>
    <dbReference type="NCBI Taxonomy" id="4521"/>
    <lineage>
        <taxon>Eukaryota</taxon>
        <taxon>Viridiplantae</taxon>
        <taxon>Streptophyta</taxon>
        <taxon>Embryophyta</taxon>
        <taxon>Tracheophyta</taxon>
        <taxon>Spermatophyta</taxon>
        <taxon>Magnoliopsida</taxon>
        <taxon>Liliopsida</taxon>
        <taxon>Poales</taxon>
        <taxon>Poaceae</taxon>
        <taxon>BOP clade</taxon>
        <taxon>Pooideae</taxon>
        <taxon>Poodae</taxon>
        <taxon>Poeae</taxon>
        <taxon>Poeae Chloroplast Group 2 (Poeae type)</taxon>
        <taxon>Loliodinae</taxon>
        <taxon>Loliinae</taxon>
        <taxon>Lolium</taxon>
    </lineage>
</organism>
<feature type="domain" description="F-box" evidence="2">
    <location>
        <begin position="10"/>
        <end position="50"/>
    </location>
</feature>
<feature type="compositionally biased region" description="Basic residues" evidence="1">
    <location>
        <begin position="628"/>
        <end position="637"/>
    </location>
</feature>
<feature type="compositionally biased region" description="Acidic residues" evidence="1">
    <location>
        <begin position="231"/>
        <end position="302"/>
    </location>
</feature>
<feature type="compositionally biased region" description="Pro residues" evidence="1">
    <location>
        <begin position="598"/>
        <end position="622"/>
    </location>
</feature>
<feature type="region of interest" description="Disordered" evidence="1">
    <location>
        <begin position="231"/>
        <end position="314"/>
    </location>
</feature>
<dbReference type="Proteomes" id="UP001231189">
    <property type="component" value="Unassembled WGS sequence"/>
</dbReference>
<protein>
    <recommendedName>
        <fullName evidence="2">F-box domain-containing protein</fullName>
    </recommendedName>
</protein>
<dbReference type="SUPFAM" id="SSF81383">
    <property type="entry name" value="F-box domain"/>
    <property type="match status" value="1"/>
</dbReference>
<feature type="compositionally biased region" description="Low complexity" evidence="1">
    <location>
        <begin position="638"/>
        <end position="648"/>
    </location>
</feature>
<dbReference type="InterPro" id="IPR001810">
    <property type="entry name" value="F-box_dom"/>
</dbReference>
<reference evidence="3" key="1">
    <citation type="submission" date="2023-07" db="EMBL/GenBank/DDBJ databases">
        <title>A chromosome-level genome assembly of Lolium multiflorum.</title>
        <authorList>
            <person name="Chen Y."/>
            <person name="Copetti D."/>
            <person name="Kolliker R."/>
            <person name="Studer B."/>
        </authorList>
    </citation>
    <scope>NUCLEOTIDE SEQUENCE</scope>
    <source>
        <strain evidence="3">02402/16</strain>
        <tissue evidence="3">Leaf</tissue>
    </source>
</reference>
<keyword evidence="4" id="KW-1185">Reference proteome</keyword>
<comment type="caution">
    <text evidence="3">The sequence shown here is derived from an EMBL/GenBank/DDBJ whole genome shotgun (WGS) entry which is preliminary data.</text>
</comment>
<evidence type="ECO:0000313" key="3">
    <source>
        <dbReference type="EMBL" id="KAK1605657.1"/>
    </source>
</evidence>
<evidence type="ECO:0000259" key="2">
    <source>
        <dbReference type="Pfam" id="PF00646"/>
    </source>
</evidence>
<proteinExistence type="predicted"/>